<gene>
    <name evidence="6" type="ORF">ACFO8L_39585</name>
</gene>
<dbReference type="PANTHER" id="PTHR42847">
    <property type="entry name" value="ALKANESULFONATE MONOOXYGENASE"/>
    <property type="match status" value="1"/>
</dbReference>
<keyword evidence="3 6" id="KW-0560">Oxidoreductase</keyword>
<name>A0ABV9ERE6_9ACTN</name>
<organism evidence="6 7">
    <name type="scientific">Sphaerisporangium corydalis</name>
    <dbReference type="NCBI Taxonomy" id="1441875"/>
    <lineage>
        <taxon>Bacteria</taxon>
        <taxon>Bacillati</taxon>
        <taxon>Actinomycetota</taxon>
        <taxon>Actinomycetes</taxon>
        <taxon>Streptosporangiales</taxon>
        <taxon>Streptosporangiaceae</taxon>
        <taxon>Sphaerisporangium</taxon>
    </lineage>
</organism>
<dbReference type="InterPro" id="IPR050172">
    <property type="entry name" value="SsuD_RutA_monooxygenase"/>
</dbReference>
<evidence type="ECO:0000259" key="5">
    <source>
        <dbReference type="Pfam" id="PF00296"/>
    </source>
</evidence>
<accession>A0ABV9ERE6</accession>
<dbReference type="RefSeq" id="WP_262849010.1">
    <property type="nucleotide sequence ID" value="NZ_JANZYP010000080.1"/>
</dbReference>
<dbReference type="InterPro" id="IPR011251">
    <property type="entry name" value="Luciferase-like_dom"/>
</dbReference>
<evidence type="ECO:0000256" key="1">
    <source>
        <dbReference type="ARBA" id="ARBA00022630"/>
    </source>
</evidence>
<comment type="caution">
    <text evidence="6">The sequence shown here is derived from an EMBL/GenBank/DDBJ whole genome shotgun (WGS) entry which is preliminary data.</text>
</comment>
<dbReference type="Pfam" id="PF00296">
    <property type="entry name" value="Bac_luciferase"/>
    <property type="match status" value="1"/>
</dbReference>
<dbReference type="NCBIfam" id="TIGR03619">
    <property type="entry name" value="F420_Rv2161c"/>
    <property type="match status" value="1"/>
</dbReference>
<dbReference type="Proteomes" id="UP001595891">
    <property type="component" value="Unassembled WGS sequence"/>
</dbReference>
<dbReference type="GO" id="GO:0016491">
    <property type="term" value="F:oxidoreductase activity"/>
    <property type="evidence" value="ECO:0007669"/>
    <property type="project" value="UniProtKB-KW"/>
</dbReference>
<evidence type="ECO:0000313" key="6">
    <source>
        <dbReference type="EMBL" id="MFC4592247.1"/>
    </source>
</evidence>
<dbReference type="EC" id="1.-.-.-" evidence="6"/>
<evidence type="ECO:0000256" key="3">
    <source>
        <dbReference type="ARBA" id="ARBA00023002"/>
    </source>
</evidence>
<dbReference type="PANTHER" id="PTHR42847:SF4">
    <property type="entry name" value="ALKANESULFONATE MONOOXYGENASE-RELATED"/>
    <property type="match status" value="1"/>
</dbReference>
<feature type="domain" description="Luciferase-like" evidence="5">
    <location>
        <begin position="16"/>
        <end position="264"/>
    </location>
</feature>
<dbReference type="Gene3D" id="3.20.20.30">
    <property type="entry name" value="Luciferase-like domain"/>
    <property type="match status" value="1"/>
</dbReference>
<dbReference type="SUPFAM" id="SSF51679">
    <property type="entry name" value="Bacterial luciferase-like"/>
    <property type="match status" value="1"/>
</dbReference>
<evidence type="ECO:0000256" key="2">
    <source>
        <dbReference type="ARBA" id="ARBA00022643"/>
    </source>
</evidence>
<dbReference type="InterPro" id="IPR019921">
    <property type="entry name" value="Lucif-like_OxRdtase_Rv2161c"/>
</dbReference>
<keyword evidence="2" id="KW-0288">FMN</keyword>
<keyword evidence="4" id="KW-0503">Monooxygenase</keyword>
<evidence type="ECO:0000313" key="7">
    <source>
        <dbReference type="Proteomes" id="UP001595891"/>
    </source>
</evidence>
<proteinExistence type="predicted"/>
<reference evidence="7" key="1">
    <citation type="journal article" date="2019" name="Int. J. Syst. Evol. Microbiol.">
        <title>The Global Catalogue of Microorganisms (GCM) 10K type strain sequencing project: providing services to taxonomists for standard genome sequencing and annotation.</title>
        <authorList>
            <consortium name="The Broad Institute Genomics Platform"/>
            <consortium name="The Broad Institute Genome Sequencing Center for Infectious Disease"/>
            <person name="Wu L."/>
            <person name="Ma J."/>
        </authorList>
    </citation>
    <scope>NUCLEOTIDE SEQUENCE [LARGE SCALE GENOMIC DNA]</scope>
    <source>
        <strain evidence="7">CCUG 49560</strain>
    </source>
</reference>
<protein>
    <submittedName>
        <fullName evidence="6">TIGR03619 family F420-dependent LLM class oxidoreductase</fullName>
        <ecNumber evidence="6">1.-.-.-</ecNumber>
    </submittedName>
</protein>
<evidence type="ECO:0000256" key="4">
    <source>
        <dbReference type="ARBA" id="ARBA00023033"/>
    </source>
</evidence>
<sequence>MVRIGFTLPQMGDLAHYPREVARFAQQAEQLGADSLWVGDRLLAPVDPTVGYGGGDTIPAAFHALLDPFVLLSIAAVSTERVRLGTNVLNAPWYPPALLARSLTSIDLVSGGRLVLGFGVGWSPEEYVAAGVPMAERGARLDECLDALDAYWSQNPVEYQGRHWTIPATYADLKPVQRPRPPIYLGGYSPAAMGRAARRADGWLPVVRPGYGTPWEFNAAQINGPVDQLRSRAVEHGRDPAQLDLILRVYPTEEATVDQIVDALTGAERHTPVEHAFVDLMEVGQDIDHALELVGHILTRARNA</sequence>
<dbReference type="EMBL" id="JBHSFN010000044">
    <property type="protein sequence ID" value="MFC4592247.1"/>
    <property type="molecule type" value="Genomic_DNA"/>
</dbReference>
<keyword evidence="1" id="KW-0285">Flavoprotein</keyword>
<keyword evidence="7" id="KW-1185">Reference proteome</keyword>
<dbReference type="InterPro" id="IPR036661">
    <property type="entry name" value="Luciferase-like_sf"/>
</dbReference>